<evidence type="ECO:0000313" key="10">
    <source>
        <dbReference type="Proteomes" id="UP000383932"/>
    </source>
</evidence>
<dbReference type="InterPro" id="IPR045035">
    <property type="entry name" value="YSL-like"/>
</dbReference>
<dbReference type="Proteomes" id="UP000383932">
    <property type="component" value="Unassembled WGS sequence"/>
</dbReference>
<keyword evidence="3" id="KW-0813">Transport</keyword>
<dbReference type="GO" id="GO:0000329">
    <property type="term" value="C:fungal-type vacuole membrane"/>
    <property type="evidence" value="ECO:0007669"/>
    <property type="project" value="TreeGrafter"/>
</dbReference>
<feature type="transmembrane region" description="Helical" evidence="8">
    <location>
        <begin position="696"/>
        <end position="723"/>
    </location>
</feature>
<feature type="transmembrane region" description="Helical" evidence="8">
    <location>
        <begin position="72"/>
        <end position="94"/>
    </location>
</feature>
<accession>A0A5N5QQ62</accession>
<keyword evidence="10" id="KW-1185">Reference proteome</keyword>
<feature type="transmembrane region" description="Helical" evidence="8">
    <location>
        <begin position="479"/>
        <end position="498"/>
    </location>
</feature>
<dbReference type="EMBL" id="SSOP01000029">
    <property type="protein sequence ID" value="KAB5593880.1"/>
    <property type="molecule type" value="Genomic_DNA"/>
</dbReference>
<dbReference type="NCBIfam" id="TIGR00728">
    <property type="entry name" value="OPT_sfam"/>
    <property type="match status" value="1"/>
</dbReference>
<feature type="transmembrane region" description="Helical" evidence="8">
    <location>
        <begin position="106"/>
        <end position="128"/>
    </location>
</feature>
<evidence type="ECO:0000256" key="6">
    <source>
        <dbReference type="ARBA" id="ARBA00023136"/>
    </source>
</evidence>
<evidence type="ECO:0000256" key="4">
    <source>
        <dbReference type="ARBA" id="ARBA00022692"/>
    </source>
</evidence>
<feature type="transmembrane region" description="Helical" evidence="8">
    <location>
        <begin position="598"/>
        <end position="619"/>
    </location>
</feature>
<evidence type="ECO:0000256" key="8">
    <source>
        <dbReference type="SAM" id="Phobius"/>
    </source>
</evidence>
<comment type="subcellular location">
    <subcellularLocation>
        <location evidence="1">Membrane</location>
        <topology evidence="1">Multi-pass membrane protein</topology>
    </subcellularLocation>
</comment>
<sequence>MATHQAELDGIAPASRDEKLPSFDEKTTGHDGEKGTHIHESDHGHDEFVQEKLDPHEPFPIDPHYVEEEYQLTLRALVVGWALGAVVGASNIYLGLKTGFTFGPQLFGAIFGFAILKPLSKAFTLDFLPGWVWGGEFGPKENCTVQTAATSAGGMGIIFVSAVPAMYRLGLMSELPSADTGRQVPFKTNTSPEPTELICIFFRLIALTVSASFFGVFFAIPLRKYYILKEKLMFPTPTATAFTIRALHAGQTGAEAARKKSIGLASSFAASFAFKVAAGYLPGIIWDWHIGWTFYRLGWTNMIQLDNFGWWPECKFLSFNRRFVDRRVDPTLSAVTPAFFGAGMLSGMNASWSFFGGFVLAWGIIAPSIIHTGVAVGKQRSPDEFPEVFSYQAMSFKTLDEYIHAPSPRYWLLWPGVLIMLVYSFAELALSFRGMFKSLGSLPSSIANSIRRLRTRGDPNTIHAEEDQDPTLPEDRVPTWAWVSGLIISLVMSCALLATQFSLNVGEVILALVLGFIFSFIGVQSSGHTDINPVSTVAKASQLIFGGVTKGTGAGIQPAQEINLVAGIIAAGSAAQACDMTGDLKTGHLLRAKPKNQFVAQITGAVVSVFLCVGLFVLFTKASPCILYPPEDGLCSYGAPSVSAWAAVAIAVTSDKLPVPPTSGYTAIGLSVAAVITSVIKHFWVPRKYWAYVPNWNAIGLAFVVPQTYYGTAMAAGATFNYFWERRNQRSFDMYMFPISAGLLAGEGLGGVLLALLSVVGVGADGIKYGTSVGCTINEFCG</sequence>
<keyword evidence="6 8" id="KW-0472">Membrane</keyword>
<feature type="transmembrane region" description="Helical" evidence="8">
    <location>
        <begin position="505"/>
        <end position="523"/>
    </location>
</feature>
<evidence type="ECO:0000256" key="1">
    <source>
        <dbReference type="ARBA" id="ARBA00004141"/>
    </source>
</evidence>
<dbReference type="PANTHER" id="PTHR31645">
    <property type="entry name" value="OLIGOPEPTIDE TRANSPORTER YGL114W-RELATED"/>
    <property type="match status" value="1"/>
</dbReference>
<evidence type="ECO:0000313" key="9">
    <source>
        <dbReference type="EMBL" id="KAB5593880.1"/>
    </source>
</evidence>
<feature type="transmembrane region" description="Helical" evidence="8">
    <location>
        <begin position="350"/>
        <end position="370"/>
    </location>
</feature>
<dbReference type="InterPro" id="IPR004813">
    <property type="entry name" value="OPT"/>
</dbReference>
<feature type="compositionally biased region" description="Basic and acidic residues" evidence="7">
    <location>
        <begin position="15"/>
        <end position="41"/>
    </location>
</feature>
<evidence type="ECO:0000256" key="7">
    <source>
        <dbReference type="SAM" id="MobiDB-lite"/>
    </source>
</evidence>
<feature type="region of interest" description="Disordered" evidence="7">
    <location>
        <begin position="1"/>
        <end position="41"/>
    </location>
</feature>
<dbReference type="Pfam" id="PF03169">
    <property type="entry name" value="OPT"/>
    <property type="match status" value="1"/>
</dbReference>
<feature type="transmembrane region" description="Helical" evidence="8">
    <location>
        <begin position="197"/>
        <end position="220"/>
    </location>
</feature>
<reference evidence="9 10" key="1">
    <citation type="journal article" date="2019" name="Fungal Biol. Biotechnol.">
        <title>Draft genome sequence of fastidious pathogen Ceratobasidium theobromae, which causes vascular-streak dieback in Theobroma cacao.</title>
        <authorList>
            <person name="Ali S.S."/>
            <person name="Asman A."/>
            <person name="Shao J."/>
            <person name="Firmansyah A.P."/>
            <person name="Susilo A.W."/>
            <person name="Rosmana A."/>
            <person name="McMahon P."/>
            <person name="Junaid M."/>
            <person name="Guest D."/>
            <person name="Kheng T.Y."/>
            <person name="Meinhardt L.W."/>
            <person name="Bailey B.A."/>
        </authorList>
    </citation>
    <scope>NUCLEOTIDE SEQUENCE [LARGE SCALE GENOMIC DNA]</scope>
    <source>
        <strain evidence="9 10">CT2</strain>
    </source>
</reference>
<name>A0A5N5QQ62_9AGAM</name>
<feature type="transmembrane region" description="Helical" evidence="8">
    <location>
        <begin position="262"/>
        <end position="286"/>
    </location>
</feature>
<dbReference type="OrthoDB" id="77405at2759"/>
<feature type="transmembrane region" description="Helical" evidence="8">
    <location>
        <begin position="735"/>
        <end position="760"/>
    </location>
</feature>
<keyword evidence="4 8" id="KW-0812">Transmembrane</keyword>
<dbReference type="GO" id="GO:0035673">
    <property type="term" value="F:oligopeptide transmembrane transporter activity"/>
    <property type="evidence" value="ECO:0007669"/>
    <property type="project" value="InterPro"/>
</dbReference>
<comment type="similarity">
    <text evidence="2">Belongs to the oligopeptide OPT transporter family.</text>
</comment>
<keyword evidence="5 8" id="KW-1133">Transmembrane helix</keyword>
<comment type="caution">
    <text evidence="9">The sequence shown here is derived from an EMBL/GenBank/DDBJ whole genome shotgun (WGS) entry which is preliminary data.</text>
</comment>
<evidence type="ECO:0000256" key="5">
    <source>
        <dbReference type="ARBA" id="ARBA00022989"/>
    </source>
</evidence>
<evidence type="ECO:0000256" key="3">
    <source>
        <dbReference type="ARBA" id="ARBA00022448"/>
    </source>
</evidence>
<gene>
    <name evidence="9" type="ORF">CTheo_2732</name>
</gene>
<evidence type="ECO:0000256" key="2">
    <source>
        <dbReference type="ARBA" id="ARBA00008807"/>
    </source>
</evidence>
<feature type="transmembrane region" description="Helical" evidence="8">
    <location>
        <begin position="411"/>
        <end position="432"/>
    </location>
</feature>
<dbReference type="PANTHER" id="PTHR31645:SF3">
    <property type="entry name" value="OLIGOPEPTIDE TRANSPORTER"/>
    <property type="match status" value="1"/>
</dbReference>
<feature type="transmembrane region" description="Helical" evidence="8">
    <location>
        <begin position="148"/>
        <end position="167"/>
    </location>
</feature>
<organism evidence="9 10">
    <name type="scientific">Ceratobasidium theobromae</name>
    <dbReference type="NCBI Taxonomy" id="1582974"/>
    <lineage>
        <taxon>Eukaryota</taxon>
        <taxon>Fungi</taxon>
        <taxon>Dikarya</taxon>
        <taxon>Basidiomycota</taxon>
        <taxon>Agaricomycotina</taxon>
        <taxon>Agaricomycetes</taxon>
        <taxon>Cantharellales</taxon>
        <taxon>Ceratobasidiaceae</taxon>
        <taxon>Ceratobasidium</taxon>
    </lineage>
</organism>
<feature type="transmembrane region" description="Helical" evidence="8">
    <location>
        <begin position="664"/>
        <end position="684"/>
    </location>
</feature>
<dbReference type="AlphaFoldDB" id="A0A5N5QQ62"/>
<protein>
    <submittedName>
        <fullName evidence="9">Metal-nicotianamine transporter YSL11</fullName>
    </submittedName>
</protein>
<proteinExistence type="inferred from homology"/>